<dbReference type="InterPro" id="IPR002921">
    <property type="entry name" value="Fungal_lipase-type"/>
</dbReference>
<dbReference type="Pfam" id="PF01764">
    <property type="entry name" value="Lipase_3"/>
    <property type="match status" value="1"/>
</dbReference>
<evidence type="ECO:0000313" key="2">
    <source>
        <dbReference type="EMBL" id="CAD1839259.1"/>
    </source>
</evidence>
<dbReference type="EMBL" id="LR862133">
    <property type="protein sequence ID" value="CAD1839259.1"/>
    <property type="molecule type" value="Genomic_DNA"/>
</dbReference>
<dbReference type="PANTHER" id="PTHR31479">
    <property type="entry name" value="ALPHA/BETA-HYDROLASES SUPERFAMILY PROTEIN"/>
    <property type="match status" value="1"/>
</dbReference>
<dbReference type="PANTHER" id="PTHR31479:SF2">
    <property type="entry name" value="ALPHA_BETA-HYDROLASES SUPERFAMILY PROTEIN"/>
    <property type="match status" value="1"/>
</dbReference>
<dbReference type="InterPro" id="IPR029058">
    <property type="entry name" value="AB_hydrolase_fold"/>
</dbReference>
<name>A0A6V7Q7U4_ANACO</name>
<gene>
    <name evidence="2" type="ORF">CB5_LOCUS22470</name>
</gene>
<protein>
    <recommendedName>
        <fullName evidence="1">Fungal lipase-type domain-containing protein</fullName>
    </recommendedName>
</protein>
<proteinExistence type="predicted"/>
<evidence type="ECO:0000259" key="1">
    <source>
        <dbReference type="Pfam" id="PF01764"/>
    </source>
</evidence>
<dbReference type="Gene3D" id="3.40.50.1820">
    <property type="entry name" value="alpha/beta hydrolase"/>
    <property type="match status" value="1"/>
</dbReference>
<feature type="domain" description="Fungal lipase-type" evidence="1">
    <location>
        <begin position="198"/>
        <end position="239"/>
    </location>
</feature>
<sequence>MVKLLELILSAEQMLLDEVAFPQPCFAARSAAALHRKVKESRIALLALRNATNNQYPLLAAVIASCFVFVWLKIHRFSCFRILNRNCQHHRRSVAASLVQGVYVLERDRQLNRQGPEVLAPPWWEFFHFELIRKLVDDADFSIFGAIFELKPLASNAPRFVIAFRGTVTTKESVSRDLTLDLHLIQNGLHRTSRSAIAMQAVQNIASAFRDSVIWLAGHSLGSAMAMLAGKNMVKNGIFLETFLFNPPYVSAPIERIKDKNVKRGIRFATSIITAGLAIALKPQQERPHSDDPFAILANWIPHLYVNPADHICSEYIGYFEHRENMEEMGVGSIEKLATRIRSAIYS</sequence>
<dbReference type="GO" id="GO:0006629">
    <property type="term" value="P:lipid metabolic process"/>
    <property type="evidence" value="ECO:0007669"/>
    <property type="project" value="InterPro"/>
</dbReference>
<reference evidence="2" key="1">
    <citation type="submission" date="2020-07" db="EMBL/GenBank/DDBJ databases">
        <authorList>
            <person name="Lin J."/>
        </authorList>
    </citation>
    <scope>NUCLEOTIDE SEQUENCE</scope>
</reference>
<organism evidence="2">
    <name type="scientific">Ananas comosus var. bracteatus</name>
    <name type="common">red pineapple</name>
    <dbReference type="NCBI Taxonomy" id="296719"/>
    <lineage>
        <taxon>Eukaryota</taxon>
        <taxon>Viridiplantae</taxon>
        <taxon>Streptophyta</taxon>
        <taxon>Embryophyta</taxon>
        <taxon>Tracheophyta</taxon>
        <taxon>Spermatophyta</taxon>
        <taxon>Magnoliopsida</taxon>
        <taxon>Liliopsida</taxon>
        <taxon>Poales</taxon>
        <taxon>Bromeliaceae</taxon>
        <taxon>Bromelioideae</taxon>
        <taxon>Ananas</taxon>
    </lineage>
</organism>
<accession>A0A6V7Q7U4</accession>
<dbReference type="AlphaFoldDB" id="A0A6V7Q7U4"/>
<dbReference type="SUPFAM" id="SSF53474">
    <property type="entry name" value="alpha/beta-Hydrolases"/>
    <property type="match status" value="1"/>
</dbReference>